<sequence>MQGVSRIYLDTNIFIMAFERRDETSDRLAQLLAAGDASAEPRFVTSELTLSELLVTPYRQNDDSLIDAYEGLILTNSWLEVLPIVPPTLRYAAVLRSQYGSLKLPDAIHLSTAIGANCSHILTDDRGIKDEYRLAHRRYGRTAEAPPLTILRPDEPTLSSLLKSLAE</sequence>
<dbReference type="InterPro" id="IPR029060">
    <property type="entry name" value="PIN-like_dom_sf"/>
</dbReference>
<dbReference type="RefSeq" id="WP_062943095.1">
    <property type="nucleotide sequence ID" value="NZ_CP171844.1"/>
</dbReference>
<evidence type="ECO:0000256" key="3">
    <source>
        <dbReference type="ARBA" id="ARBA00022723"/>
    </source>
</evidence>
<evidence type="ECO:0000313" key="7">
    <source>
        <dbReference type="EMBL" id="KZA99319.1"/>
    </source>
</evidence>
<organism evidence="7">
    <name type="scientific">Rhizobium leguminosarum</name>
    <dbReference type="NCBI Taxonomy" id="384"/>
    <lineage>
        <taxon>Bacteria</taxon>
        <taxon>Pseudomonadati</taxon>
        <taxon>Pseudomonadota</taxon>
        <taxon>Alphaproteobacteria</taxon>
        <taxon>Hyphomicrobiales</taxon>
        <taxon>Rhizobiaceae</taxon>
        <taxon>Rhizobium/Agrobacterium group</taxon>
        <taxon>Rhizobium</taxon>
    </lineage>
</organism>
<feature type="binding site" evidence="5">
    <location>
        <position position="106"/>
    </location>
    <ligand>
        <name>Mg(2+)</name>
        <dbReference type="ChEBI" id="CHEBI:18420"/>
    </ligand>
</feature>
<evidence type="ECO:0000256" key="5">
    <source>
        <dbReference type="HAMAP-Rule" id="MF_00265"/>
    </source>
</evidence>
<dbReference type="HAMAP" id="MF_00265">
    <property type="entry name" value="VapC_Nob1"/>
    <property type="match status" value="1"/>
</dbReference>
<keyword evidence="2 5" id="KW-0540">Nuclease</keyword>
<dbReference type="EMBL" id="LVYU01000103">
    <property type="protein sequence ID" value="KZA99319.1"/>
    <property type="molecule type" value="Genomic_DNA"/>
</dbReference>
<dbReference type="SUPFAM" id="SSF88723">
    <property type="entry name" value="PIN domain-like"/>
    <property type="match status" value="1"/>
</dbReference>
<evidence type="ECO:0000256" key="4">
    <source>
        <dbReference type="ARBA" id="ARBA00022801"/>
    </source>
</evidence>
<keyword evidence="5" id="KW-0460">Magnesium</keyword>
<dbReference type="GO" id="GO:0000287">
    <property type="term" value="F:magnesium ion binding"/>
    <property type="evidence" value="ECO:0007669"/>
    <property type="project" value="UniProtKB-UniRule"/>
</dbReference>
<comment type="caution">
    <text evidence="7">The sequence shown here is derived from an EMBL/GenBank/DDBJ whole genome shotgun (WGS) entry which is preliminary data.</text>
</comment>
<proteinExistence type="inferred from homology"/>
<evidence type="ECO:0000256" key="2">
    <source>
        <dbReference type="ARBA" id="ARBA00022722"/>
    </source>
</evidence>
<dbReference type="InterPro" id="IPR022907">
    <property type="entry name" value="VapC_family"/>
</dbReference>
<dbReference type="Pfam" id="PF01850">
    <property type="entry name" value="PIN"/>
    <property type="match status" value="1"/>
</dbReference>
<keyword evidence="4 5" id="KW-0378">Hydrolase</keyword>
<dbReference type="GO" id="GO:0016787">
    <property type="term" value="F:hydrolase activity"/>
    <property type="evidence" value="ECO:0007669"/>
    <property type="project" value="UniProtKB-KW"/>
</dbReference>
<dbReference type="InterPro" id="IPR002716">
    <property type="entry name" value="PIN_dom"/>
</dbReference>
<name>A0A154IH99_RHILE</name>
<evidence type="ECO:0000256" key="1">
    <source>
        <dbReference type="ARBA" id="ARBA00022649"/>
    </source>
</evidence>
<comment type="function">
    <text evidence="5">Toxic component of a toxin-antitoxin (TA) system. An RNase.</text>
</comment>
<dbReference type="GO" id="GO:0090729">
    <property type="term" value="F:toxin activity"/>
    <property type="evidence" value="ECO:0007669"/>
    <property type="project" value="UniProtKB-KW"/>
</dbReference>
<accession>A0A154IH99</accession>
<dbReference type="Gene3D" id="3.40.50.1010">
    <property type="entry name" value="5'-nuclease"/>
    <property type="match status" value="1"/>
</dbReference>
<dbReference type="EC" id="3.1.-.-" evidence="5"/>
<keyword evidence="1 5" id="KW-1277">Toxin-antitoxin system</keyword>
<feature type="domain" description="PIN" evidence="6">
    <location>
        <begin position="7"/>
        <end position="130"/>
    </location>
</feature>
<dbReference type="CDD" id="cd09854">
    <property type="entry name" value="PIN_VapC-like"/>
    <property type="match status" value="1"/>
</dbReference>
<feature type="binding site" evidence="5">
    <location>
        <position position="10"/>
    </location>
    <ligand>
        <name>Mg(2+)</name>
        <dbReference type="ChEBI" id="CHEBI:18420"/>
    </ligand>
</feature>
<comment type="similarity">
    <text evidence="5">Belongs to the PINc/VapC protein family.</text>
</comment>
<evidence type="ECO:0000259" key="6">
    <source>
        <dbReference type="Pfam" id="PF01850"/>
    </source>
</evidence>
<keyword evidence="3 5" id="KW-0479">Metal-binding</keyword>
<dbReference type="AlphaFoldDB" id="A0A154IH99"/>
<dbReference type="GO" id="GO:0004540">
    <property type="term" value="F:RNA nuclease activity"/>
    <property type="evidence" value="ECO:0007669"/>
    <property type="project" value="InterPro"/>
</dbReference>
<protein>
    <recommendedName>
        <fullName evidence="5">Ribonuclease VapC</fullName>
        <shortName evidence="5">RNase VapC</shortName>
        <ecNumber evidence="5">3.1.-.-</ecNumber>
    </recommendedName>
    <alternativeName>
        <fullName evidence="5">Toxin VapC</fullName>
    </alternativeName>
</protein>
<gene>
    <name evidence="5" type="primary">vapC</name>
    <name evidence="7" type="ORF">A4A59_23220</name>
</gene>
<comment type="cofactor">
    <cofactor evidence="5">
        <name>Mg(2+)</name>
        <dbReference type="ChEBI" id="CHEBI:18420"/>
    </cofactor>
</comment>
<keyword evidence="5" id="KW-0800">Toxin</keyword>
<reference evidence="7" key="1">
    <citation type="submission" date="2016-03" db="EMBL/GenBank/DDBJ databases">
        <title>Microsymbionts genomes from the relict species Vavilovia formosa.</title>
        <authorList>
            <person name="Chirak E."/>
            <person name="Kimeklis A."/>
            <person name="Kopat V."/>
            <person name="Andronov E."/>
        </authorList>
    </citation>
    <scope>NUCLEOTIDE SEQUENCE [LARGE SCALE GENOMIC DNA]</scope>
    <source>
        <strain evidence="7">Vaf12</strain>
    </source>
</reference>